<protein>
    <submittedName>
        <fullName evidence="2">CaiB/BaiF CoA-transferase family protein</fullName>
    </submittedName>
</protein>
<evidence type="ECO:0000256" key="1">
    <source>
        <dbReference type="ARBA" id="ARBA00022679"/>
    </source>
</evidence>
<proteinExistence type="predicted"/>
<sequence>MNSALEGLRILDLSQVVSGPVCTQMLADFGADVVKIERPGSGDLARNTRPQLGGFGANFLALNRNKRSLAVDLSHPEGKDIVRALARRADVLVENFRPGVLDKLGLGYEALAAANPGLVYASISGFGQTGPYRDRKGQDILAQALGGMMWRNGARDDPPTFVGFPVADFMAGTLLCQGILIALQARQRSGRGQRIETNLLDSVLWPQLQDMTIYLNTRQPPARPPRGGTRPHHGPTSGVFKAQDGYLVVTLVFETGNHVSKMCALLGLPDLGADPRYATPALALERYDELRERFAAEFAKRPVREWIEELERQDVMCAPVQAYEEIAADPQILHNGSLVQSGHPGGGTLDSLANPLRMSETPWHLQSGPPALGGHTDQILAELGLEAGIADLRRRKVVA</sequence>
<dbReference type="RefSeq" id="WP_345252320.1">
    <property type="nucleotide sequence ID" value="NZ_BAABFO010000038.1"/>
</dbReference>
<comment type="caution">
    <text evidence="2">The sequence shown here is derived from an EMBL/GenBank/DDBJ whole genome shotgun (WGS) entry which is preliminary data.</text>
</comment>
<gene>
    <name evidence="2" type="ORF">GCM10023144_46340</name>
</gene>
<organism evidence="2 3">
    <name type="scientific">Pigmentiphaga soli</name>
    <dbReference type="NCBI Taxonomy" id="1007095"/>
    <lineage>
        <taxon>Bacteria</taxon>
        <taxon>Pseudomonadati</taxon>
        <taxon>Pseudomonadota</taxon>
        <taxon>Betaproteobacteria</taxon>
        <taxon>Burkholderiales</taxon>
        <taxon>Alcaligenaceae</taxon>
        <taxon>Pigmentiphaga</taxon>
    </lineage>
</organism>
<evidence type="ECO:0000313" key="3">
    <source>
        <dbReference type="Proteomes" id="UP001501671"/>
    </source>
</evidence>
<dbReference type="Gene3D" id="3.30.1540.10">
    <property type="entry name" value="formyl-coa transferase, domain 3"/>
    <property type="match status" value="1"/>
</dbReference>
<dbReference type="EMBL" id="BAABFO010000038">
    <property type="protein sequence ID" value="GAA4343416.1"/>
    <property type="molecule type" value="Genomic_DNA"/>
</dbReference>
<evidence type="ECO:0000313" key="2">
    <source>
        <dbReference type="EMBL" id="GAA4343416.1"/>
    </source>
</evidence>
<reference evidence="3" key="1">
    <citation type="journal article" date="2019" name="Int. J. Syst. Evol. Microbiol.">
        <title>The Global Catalogue of Microorganisms (GCM) 10K type strain sequencing project: providing services to taxonomists for standard genome sequencing and annotation.</title>
        <authorList>
            <consortium name="The Broad Institute Genomics Platform"/>
            <consortium name="The Broad Institute Genome Sequencing Center for Infectious Disease"/>
            <person name="Wu L."/>
            <person name="Ma J."/>
        </authorList>
    </citation>
    <scope>NUCLEOTIDE SEQUENCE [LARGE SCALE GENOMIC DNA]</scope>
    <source>
        <strain evidence="3">JCM 17666</strain>
    </source>
</reference>
<dbReference type="Proteomes" id="UP001501671">
    <property type="component" value="Unassembled WGS sequence"/>
</dbReference>
<dbReference type="SUPFAM" id="SSF89796">
    <property type="entry name" value="CoA-transferase family III (CaiB/BaiF)"/>
    <property type="match status" value="1"/>
</dbReference>
<dbReference type="Pfam" id="PF02515">
    <property type="entry name" value="CoA_transf_3"/>
    <property type="match status" value="1"/>
</dbReference>
<dbReference type="PANTHER" id="PTHR48207:SF3">
    <property type="entry name" value="SUCCINATE--HYDROXYMETHYLGLUTARATE COA-TRANSFERASE"/>
    <property type="match status" value="1"/>
</dbReference>
<keyword evidence="3" id="KW-1185">Reference proteome</keyword>
<accession>A0ABP8HRX3</accession>
<dbReference type="InterPro" id="IPR023606">
    <property type="entry name" value="CoA-Trfase_III_dom_1_sf"/>
</dbReference>
<dbReference type="InterPro" id="IPR044855">
    <property type="entry name" value="CoA-Trfase_III_dom3_sf"/>
</dbReference>
<dbReference type="InterPro" id="IPR050483">
    <property type="entry name" value="CoA-transferase_III_domain"/>
</dbReference>
<name>A0ABP8HRX3_9BURK</name>
<dbReference type="InterPro" id="IPR003673">
    <property type="entry name" value="CoA-Trfase_fam_III"/>
</dbReference>
<dbReference type="Gene3D" id="3.40.50.10540">
    <property type="entry name" value="Crotonobetainyl-coa:carnitine coa-transferase, domain 1"/>
    <property type="match status" value="1"/>
</dbReference>
<keyword evidence="1" id="KW-0808">Transferase</keyword>
<dbReference type="PANTHER" id="PTHR48207">
    <property type="entry name" value="SUCCINATE--HYDROXYMETHYLGLUTARATE COA-TRANSFERASE"/>
    <property type="match status" value="1"/>
</dbReference>